<organism evidence="3">
    <name type="scientific">Sesamum radiatum</name>
    <name type="common">Black benniseed</name>
    <dbReference type="NCBI Taxonomy" id="300843"/>
    <lineage>
        <taxon>Eukaryota</taxon>
        <taxon>Viridiplantae</taxon>
        <taxon>Streptophyta</taxon>
        <taxon>Embryophyta</taxon>
        <taxon>Tracheophyta</taxon>
        <taxon>Spermatophyta</taxon>
        <taxon>Magnoliopsida</taxon>
        <taxon>eudicotyledons</taxon>
        <taxon>Gunneridae</taxon>
        <taxon>Pentapetalae</taxon>
        <taxon>asterids</taxon>
        <taxon>lamiids</taxon>
        <taxon>Lamiales</taxon>
        <taxon>Pedaliaceae</taxon>
        <taxon>Sesamum</taxon>
    </lineage>
</organism>
<dbReference type="InterPro" id="IPR036691">
    <property type="entry name" value="Endo/exonu/phosph_ase_sf"/>
</dbReference>
<evidence type="ECO:0000256" key="1">
    <source>
        <dbReference type="PROSITE-ProRule" id="PRU00047"/>
    </source>
</evidence>
<dbReference type="Gene3D" id="3.60.10.10">
    <property type="entry name" value="Endonuclease/exonuclease/phosphatase"/>
    <property type="match status" value="1"/>
</dbReference>
<protein>
    <recommendedName>
        <fullName evidence="2">CCHC-type domain-containing protein</fullName>
    </recommendedName>
</protein>
<keyword evidence="1" id="KW-0863">Zinc-finger</keyword>
<reference evidence="3" key="2">
    <citation type="journal article" date="2024" name="Plant">
        <title>Genomic evolution and insights into agronomic trait innovations of Sesamum species.</title>
        <authorList>
            <person name="Miao H."/>
            <person name="Wang L."/>
            <person name="Qu L."/>
            <person name="Liu H."/>
            <person name="Sun Y."/>
            <person name="Le M."/>
            <person name="Wang Q."/>
            <person name="Wei S."/>
            <person name="Zheng Y."/>
            <person name="Lin W."/>
            <person name="Duan Y."/>
            <person name="Cao H."/>
            <person name="Xiong S."/>
            <person name="Wang X."/>
            <person name="Wei L."/>
            <person name="Li C."/>
            <person name="Ma Q."/>
            <person name="Ju M."/>
            <person name="Zhao R."/>
            <person name="Li G."/>
            <person name="Mu C."/>
            <person name="Tian Q."/>
            <person name="Mei H."/>
            <person name="Zhang T."/>
            <person name="Gao T."/>
            <person name="Zhang H."/>
        </authorList>
    </citation>
    <scope>NUCLEOTIDE SEQUENCE</scope>
    <source>
        <strain evidence="3">G02</strain>
    </source>
</reference>
<comment type="caution">
    <text evidence="3">The sequence shown here is derived from an EMBL/GenBank/DDBJ whole genome shotgun (WGS) entry which is preliminary data.</text>
</comment>
<dbReference type="GO" id="GO:0003676">
    <property type="term" value="F:nucleic acid binding"/>
    <property type="evidence" value="ECO:0007669"/>
    <property type="project" value="InterPro"/>
</dbReference>
<feature type="domain" description="CCHC-type" evidence="2">
    <location>
        <begin position="53"/>
        <end position="66"/>
    </location>
</feature>
<dbReference type="PROSITE" id="PS50158">
    <property type="entry name" value="ZF_CCHC"/>
    <property type="match status" value="1"/>
</dbReference>
<sequence>MDADESGVAWGASLRIRVGLSVKQPLKRALKLQSPSWDELLVWFTYKLLPNFCYLCGRLGHIDKYCETHFEPGFQDKEETPYGPWLRAFPLGRGRGMVSSTGLSSPTYQWQHCPPSRTGAAVFGKFSGAKFSGKPQVVPRECSSGNQPTVQAPVEVRTLTELVKLQRPDLVFLSETKCKARRVDLIKNVVSYNDRWRFTGFYGYPEVANRKEGWNLLRRLSKESNRLWVCVGDFNEILAQHEKQGSLPRTLWQIRDFRECLSDCGLQDIGYEVGTAPSPGALVAKIRACRLGFRQWNRDCFGNVQRQPRELGDKLNRLLASTITVEKEADAEKSCDELEILANKEEVMWKQRSKGLWLVLEARNNSFFHAKANERKVHKEIKKLIDDTGVEISDKNGTQRIILDYSGAMFKSTRPSDDALETVLGCLDDRVTPLL</sequence>
<dbReference type="PANTHER" id="PTHR35218">
    <property type="entry name" value="RNASE H DOMAIN-CONTAINING PROTEIN"/>
    <property type="match status" value="1"/>
</dbReference>
<dbReference type="Pfam" id="PF14392">
    <property type="entry name" value="zf-CCHC_4"/>
    <property type="match status" value="1"/>
</dbReference>
<keyword evidence="1" id="KW-0862">Zinc</keyword>
<dbReference type="PANTHER" id="PTHR35218:SF9">
    <property type="entry name" value="ENDONUCLEASE_EXONUCLEASE_PHOSPHATASE DOMAIN-CONTAINING PROTEIN"/>
    <property type="match status" value="1"/>
</dbReference>
<proteinExistence type="predicted"/>
<name>A0AAW2RGF3_SESRA</name>
<dbReference type="AlphaFoldDB" id="A0AAW2RGF3"/>
<dbReference type="SUPFAM" id="SSF56219">
    <property type="entry name" value="DNase I-like"/>
    <property type="match status" value="1"/>
</dbReference>
<dbReference type="InterPro" id="IPR005135">
    <property type="entry name" value="Endo/exonuclease/phosphatase"/>
</dbReference>
<dbReference type="InterPro" id="IPR001878">
    <property type="entry name" value="Znf_CCHC"/>
</dbReference>
<keyword evidence="1" id="KW-0479">Metal-binding</keyword>
<dbReference type="Pfam" id="PF03372">
    <property type="entry name" value="Exo_endo_phos"/>
    <property type="match status" value="1"/>
</dbReference>
<dbReference type="EMBL" id="JACGWJ010000013">
    <property type="protein sequence ID" value="KAL0378893.1"/>
    <property type="molecule type" value="Genomic_DNA"/>
</dbReference>
<reference evidence="3" key="1">
    <citation type="submission" date="2020-06" db="EMBL/GenBank/DDBJ databases">
        <authorList>
            <person name="Li T."/>
            <person name="Hu X."/>
            <person name="Zhang T."/>
            <person name="Song X."/>
            <person name="Zhang H."/>
            <person name="Dai N."/>
            <person name="Sheng W."/>
            <person name="Hou X."/>
            <person name="Wei L."/>
        </authorList>
    </citation>
    <scope>NUCLEOTIDE SEQUENCE</scope>
    <source>
        <strain evidence="3">G02</strain>
        <tissue evidence="3">Leaf</tissue>
    </source>
</reference>
<gene>
    <name evidence="3" type="ORF">Sradi_3194800</name>
</gene>
<evidence type="ECO:0000313" key="3">
    <source>
        <dbReference type="EMBL" id="KAL0378893.1"/>
    </source>
</evidence>
<accession>A0AAW2RGF3</accession>
<dbReference type="InterPro" id="IPR025836">
    <property type="entry name" value="Zn_knuckle_CX2CX4HX4C"/>
</dbReference>
<dbReference type="GO" id="GO:0003824">
    <property type="term" value="F:catalytic activity"/>
    <property type="evidence" value="ECO:0007669"/>
    <property type="project" value="InterPro"/>
</dbReference>
<evidence type="ECO:0000259" key="2">
    <source>
        <dbReference type="PROSITE" id="PS50158"/>
    </source>
</evidence>
<dbReference type="GO" id="GO:0008270">
    <property type="term" value="F:zinc ion binding"/>
    <property type="evidence" value="ECO:0007669"/>
    <property type="project" value="UniProtKB-KW"/>
</dbReference>